<reference evidence="2" key="1">
    <citation type="submission" date="2016-05" db="EMBL/GenBank/DDBJ databases">
        <title>Comparative genomics of biotechnologically important yeasts.</title>
        <authorList>
            <consortium name="DOE Joint Genome Institute"/>
            <person name="Riley R."/>
            <person name="Haridas S."/>
            <person name="Wolfe K.H."/>
            <person name="Lopes M.R."/>
            <person name="Hittinger C.T."/>
            <person name="Goker M."/>
            <person name="Salamov A."/>
            <person name="Wisecaver J."/>
            <person name="Long T.M."/>
            <person name="Aerts A.L."/>
            <person name="Barry K."/>
            <person name="Choi C."/>
            <person name="Clum A."/>
            <person name="Coughlan A.Y."/>
            <person name="Deshpande S."/>
            <person name="Douglass A.P."/>
            <person name="Hanson S.J."/>
            <person name="Klenk H.-P."/>
            <person name="Labutti K."/>
            <person name="Lapidus A."/>
            <person name="Lindquist E."/>
            <person name="Lipzen A."/>
            <person name="Meier-Kolthoff J.P."/>
            <person name="Ohm R.A."/>
            <person name="Otillar R.P."/>
            <person name="Pangilinan J."/>
            <person name="Peng Y."/>
            <person name="Rokas A."/>
            <person name="Rosa C.A."/>
            <person name="Scheuner C."/>
            <person name="Sibirny A.A."/>
            <person name="Slot J.C."/>
            <person name="Stielow J.B."/>
            <person name="Sun H."/>
            <person name="Kurtzman C.P."/>
            <person name="Blackwell M."/>
            <person name="Grigoriev I.V."/>
            <person name="Jeffries T.W."/>
        </authorList>
    </citation>
    <scope>NUCLEOTIDE SEQUENCE [LARGE SCALE GENOMIC DNA]</scope>
    <source>
        <strain evidence="2">NRRL Y-1933</strain>
    </source>
</reference>
<dbReference type="PANTHER" id="PTHR45458">
    <property type="entry name" value="SHORT-CHAIN DEHYDROGENASE/REDUCTASE SDR"/>
    <property type="match status" value="1"/>
</dbReference>
<dbReference type="GO" id="GO:0016616">
    <property type="term" value="F:oxidoreductase activity, acting on the CH-OH group of donors, NAD or NADP as acceptor"/>
    <property type="evidence" value="ECO:0007669"/>
    <property type="project" value="TreeGrafter"/>
</dbReference>
<evidence type="ECO:0000313" key="2">
    <source>
        <dbReference type="Proteomes" id="UP000095085"/>
    </source>
</evidence>
<dbReference type="PRINTS" id="PR00081">
    <property type="entry name" value="GDHRDH"/>
</dbReference>
<dbReference type="OrthoDB" id="9876299at2759"/>
<dbReference type="Pfam" id="PF00106">
    <property type="entry name" value="adh_short"/>
    <property type="match status" value="1"/>
</dbReference>
<dbReference type="GeneID" id="30993033"/>
<evidence type="ECO:0000313" key="1">
    <source>
        <dbReference type="EMBL" id="ODV68513.1"/>
    </source>
</evidence>
<gene>
    <name evidence="1" type="ORF">HYPBUDRAFT_106403</name>
</gene>
<dbReference type="Gene3D" id="3.40.50.720">
    <property type="entry name" value="NAD(P)-binding Rossmann-like Domain"/>
    <property type="match status" value="1"/>
</dbReference>
<dbReference type="EMBL" id="KV454539">
    <property type="protein sequence ID" value="ODV68513.1"/>
    <property type="molecule type" value="Genomic_DNA"/>
</dbReference>
<dbReference type="RefSeq" id="XP_020077580.1">
    <property type="nucleotide sequence ID" value="XM_020218483.1"/>
</dbReference>
<dbReference type="InterPro" id="IPR052184">
    <property type="entry name" value="SDR_enzymes"/>
</dbReference>
<protein>
    <submittedName>
        <fullName evidence="1">NAD(P)-binding protein</fullName>
    </submittedName>
</protein>
<keyword evidence="2" id="KW-1185">Reference proteome</keyword>
<dbReference type="InterPro" id="IPR036291">
    <property type="entry name" value="NAD(P)-bd_dom_sf"/>
</dbReference>
<dbReference type="CDD" id="cd05325">
    <property type="entry name" value="carb_red_sniffer_like_SDR_c"/>
    <property type="match status" value="1"/>
</dbReference>
<organism evidence="1 2">
    <name type="scientific">Hyphopichia burtonii NRRL Y-1933</name>
    <dbReference type="NCBI Taxonomy" id="984485"/>
    <lineage>
        <taxon>Eukaryota</taxon>
        <taxon>Fungi</taxon>
        <taxon>Dikarya</taxon>
        <taxon>Ascomycota</taxon>
        <taxon>Saccharomycotina</taxon>
        <taxon>Pichiomycetes</taxon>
        <taxon>Debaryomycetaceae</taxon>
        <taxon>Hyphopichia</taxon>
    </lineage>
</organism>
<dbReference type="PANTHER" id="PTHR45458:SF1">
    <property type="entry name" value="SHORT CHAIN DEHYDROGENASE"/>
    <property type="match status" value="1"/>
</dbReference>
<sequence>MTITYFITGANRGIGFEFAKQLSADSNNIVIATTRSFTNAAALKELNRTNLIIIEFDLNNSLDLMRKSLQSIENYSVDVVIQNSGIAKDSQKSILQTTEDELREHYAVNAIGSVKVYQSIFPFWSKKANPETPKKLIFITSGAGCVNNFYPMQASHYGVSKAALNYISRHIAFDHKSSDLVHIKNSIVVAVHPGVVETDMSKPLLPYRESFPLPIITPQESAASTITPEESASSIIKLINGLEQKDNDTFISYDGTRHSW</sequence>
<dbReference type="Proteomes" id="UP000095085">
    <property type="component" value="Unassembled WGS sequence"/>
</dbReference>
<dbReference type="SUPFAM" id="SSF51735">
    <property type="entry name" value="NAD(P)-binding Rossmann-fold domains"/>
    <property type="match status" value="1"/>
</dbReference>
<proteinExistence type="predicted"/>
<dbReference type="InterPro" id="IPR002347">
    <property type="entry name" value="SDR_fam"/>
</dbReference>
<dbReference type="AlphaFoldDB" id="A0A1E4RMM9"/>
<accession>A0A1E4RMM9</accession>
<name>A0A1E4RMM9_9ASCO</name>